<protein>
    <submittedName>
        <fullName evidence="2">Uncharacterized protein</fullName>
    </submittedName>
</protein>
<feature type="compositionally biased region" description="Acidic residues" evidence="1">
    <location>
        <begin position="49"/>
        <end position="71"/>
    </location>
</feature>
<organism evidence="2 3">
    <name type="scientific">Streblomastix strix</name>
    <dbReference type="NCBI Taxonomy" id="222440"/>
    <lineage>
        <taxon>Eukaryota</taxon>
        <taxon>Metamonada</taxon>
        <taxon>Preaxostyla</taxon>
        <taxon>Oxymonadida</taxon>
        <taxon>Streblomastigidae</taxon>
        <taxon>Streblomastix</taxon>
    </lineage>
</organism>
<feature type="compositionally biased region" description="Basic and acidic residues" evidence="1">
    <location>
        <begin position="36"/>
        <end position="48"/>
    </location>
</feature>
<feature type="compositionally biased region" description="Basic and acidic residues" evidence="1">
    <location>
        <begin position="125"/>
        <end position="146"/>
    </location>
</feature>
<gene>
    <name evidence="2" type="ORF">EZS28_000875</name>
</gene>
<name>A0A5J4X8M7_9EUKA</name>
<accession>A0A5J4X8M7</accession>
<sequence length="248" mass="28989">MGNYEFDSDSGINEDEQDDSDLQQDTNINNINNYSEEQKLIQKVIERELEQEDEEDDEEDEYDGSEDDEDYSGDKEEILEQKQKDFLSLINPLCSVLIGWEKEERKITNAKMQEKMNSEILNKNNEQDKEKDIRQKRQDSNEELNKRKMQILNRRRDAQSCEEALRALKYLIQRYQQKAIESGVIPHIILMIGTEEQGQIMIEDGINEKGETVMVDYKLAFRISFRSLCLITEIINCGSVDQLGCLNV</sequence>
<evidence type="ECO:0000256" key="1">
    <source>
        <dbReference type="SAM" id="MobiDB-lite"/>
    </source>
</evidence>
<proteinExistence type="predicted"/>
<feature type="compositionally biased region" description="Acidic residues" evidence="1">
    <location>
        <begin position="1"/>
        <end position="22"/>
    </location>
</feature>
<feature type="compositionally biased region" description="Polar residues" evidence="1">
    <location>
        <begin position="26"/>
        <end position="35"/>
    </location>
</feature>
<comment type="caution">
    <text evidence="2">The sequence shown here is derived from an EMBL/GenBank/DDBJ whole genome shotgun (WGS) entry which is preliminary data.</text>
</comment>
<feature type="region of interest" description="Disordered" evidence="1">
    <location>
        <begin position="1"/>
        <end position="73"/>
    </location>
</feature>
<feature type="region of interest" description="Disordered" evidence="1">
    <location>
        <begin position="118"/>
        <end position="147"/>
    </location>
</feature>
<evidence type="ECO:0000313" key="3">
    <source>
        <dbReference type="Proteomes" id="UP000324800"/>
    </source>
</evidence>
<dbReference type="AlphaFoldDB" id="A0A5J4X8M7"/>
<dbReference type="Proteomes" id="UP000324800">
    <property type="component" value="Unassembled WGS sequence"/>
</dbReference>
<dbReference type="EMBL" id="SNRW01000082">
    <property type="protein sequence ID" value="KAA6403598.1"/>
    <property type="molecule type" value="Genomic_DNA"/>
</dbReference>
<evidence type="ECO:0000313" key="2">
    <source>
        <dbReference type="EMBL" id="KAA6403598.1"/>
    </source>
</evidence>
<reference evidence="2 3" key="1">
    <citation type="submission" date="2019-03" db="EMBL/GenBank/DDBJ databases">
        <title>Single cell metagenomics reveals metabolic interactions within the superorganism composed of flagellate Streblomastix strix and complex community of Bacteroidetes bacteria on its surface.</title>
        <authorList>
            <person name="Treitli S.C."/>
            <person name="Kolisko M."/>
            <person name="Husnik F."/>
            <person name="Keeling P."/>
            <person name="Hampl V."/>
        </authorList>
    </citation>
    <scope>NUCLEOTIDE SEQUENCE [LARGE SCALE GENOMIC DNA]</scope>
    <source>
        <strain evidence="2">ST1C</strain>
    </source>
</reference>